<dbReference type="Gene3D" id="1.20.5.1930">
    <property type="match status" value="1"/>
</dbReference>
<evidence type="ECO:0000256" key="7">
    <source>
        <dbReference type="ARBA" id="ARBA00022840"/>
    </source>
</evidence>
<keyword evidence="4" id="KW-0808">Transferase</keyword>
<evidence type="ECO:0000256" key="6">
    <source>
        <dbReference type="ARBA" id="ARBA00022777"/>
    </source>
</evidence>
<feature type="transmembrane region" description="Helical" evidence="10">
    <location>
        <begin position="137"/>
        <end position="159"/>
    </location>
</feature>
<reference evidence="12 13" key="1">
    <citation type="journal article" date="2019" name="ACS Chem. Biol.">
        <title>Identification and Mobilization of a Cryptic Antibiotic Biosynthesis Gene Locus from a Human-Pathogenic Nocardia Isolate.</title>
        <authorList>
            <person name="Herisse M."/>
            <person name="Ishida K."/>
            <person name="Porter J.L."/>
            <person name="Howden B."/>
            <person name="Hertweck C."/>
            <person name="Stinear T.P."/>
            <person name="Pidot S.J."/>
        </authorList>
    </citation>
    <scope>NUCLEOTIDE SEQUENCE [LARGE SCALE GENOMIC DNA]</scope>
    <source>
        <strain evidence="12 13">AUSMDU00012715</strain>
    </source>
</reference>
<keyword evidence="6 12" id="KW-0418">Kinase</keyword>
<evidence type="ECO:0000256" key="8">
    <source>
        <dbReference type="ARBA" id="ARBA00023012"/>
    </source>
</evidence>
<feature type="transmembrane region" description="Helical" evidence="10">
    <location>
        <begin position="232"/>
        <end position="253"/>
    </location>
</feature>
<dbReference type="SUPFAM" id="SSF55874">
    <property type="entry name" value="ATPase domain of HSP90 chaperone/DNA topoisomerase II/histidine kinase"/>
    <property type="match status" value="1"/>
</dbReference>
<evidence type="ECO:0000256" key="5">
    <source>
        <dbReference type="ARBA" id="ARBA00022741"/>
    </source>
</evidence>
<keyword evidence="7" id="KW-0067">ATP-binding</keyword>
<dbReference type="InterPro" id="IPR011712">
    <property type="entry name" value="Sig_transdc_His_kin_sub3_dim/P"/>
</dbReference>
<evidence type="ECO:0000256" key="1">
    <source>
        <dbReference type="ARBA" id="ARBA00000085"/>
    </source>
</evidence>
<comment type="catalytic activity">
    <reaction evidence="1">
        <text>ATP + protein L-histidine = ADP + protein N-phospho-L-histidine.</text>
        <dbReference type="EC" id="2.7.13.3"/>
    </reaction>
</comment>
<dbReference type="Gene3D" id="3.30.565.10">
    <property type="entry name" value="Histidine kinase-like ATPase, C-terminal domain"/>
    <property type="match status" value="1"/>
</dbReference>
<dbReference type="InterPro" id="IPR050482">
    <property type="entry name" value="Sensor_HK_TwoCompSys"/>
</dbReference>
<keyword evidence="5" id="KW-0547">Nucleotide-binding</keyword>
<dbReference type="EC" id="2.7.13.3" evidence="2"/>
<evidence type="ECO:0000259" key="11">
    <source>
        <dbReference type="Pfam" id="PF07730"/>
    </source>
</evidence>
<gene>
    <name evidence="12" type="ORF">F6W96_19960</name>
</gene>
<evidence type="ECO:0000256" key="10">
    <source>
        <dbReference type="SAM" id="Phobius"/>
    </source>
</evidence>
<evidence type="ECO:0000256" key="9">
    <source>
        <dbReference type="SAM" id="MobiDB-lite"/>
    </source>
</evidence>
<keyword evidence="10" id="KW-1133">Transmembrane helix</keyword>
<dbReference type="Proteomes" id="UP000500953">
    <property type="component" value="Chromosome"/>
</dbReference>
<name>A0A6G9Z4F1_9NOCA</name>
<feature type="region of interest" description="Disordered" evidence="9">
    <location>
        <begin position="1"/>
        <end position="24"/>
    </location>
</feature>
<dbReference type="GO" id="GO:0016020">
    <property type="term" value="C:membrane"/>
    <property type="evidence" value="ECO:0007669"/>
    <property type="project" value="InterPro"/>
</dbReference>
<keyword evidence="10" id="KW-0472">Membrane</keyword>
<dbReference type="PANTHER" id="PTHR24421">
    <property type="entry name" value="NITRATE/NITRITE SENSOR PROTEIN NARX-RELATED"/>
    <property type="match status" value="1"/>
</dbReference>
<sequence>MLGPAGRTQVGVPALHNHQQDERQRRCTAPSLRSARPAPSELVPLALVRSPTTLFAVTSENIAPTRDLASLARGTARRPARGIVRLVQANPTRTSLERTANAAARRLLRSLAAVRSFGSAGGLEHVRVRRSLARQSLLVALAAATVDTVFIALSGMFAASPPAGTAMVLSVGAVDLALAAPPSTAAAVTVAQVVLRVVAAWLLHHNGLPVRVTDVGYLVAGYRAGAWLSDRAALVAVPLLAIGASGAGVAAGGIAARDWRLLLITCVSAGIVPWLVGRYTAGRSAYIAELEQREQLRQQQQHAALDRALADEREAIARDLHDVISHHVSAIGIHAGAARLALAGDPGAATRSLTAVEDASRAAMVDLRRQLDLLHGRDEAGRRQPGLAEIEELVDTVRAAGLDVEVHTTGATAALPESLDVIVYRIVQELLTNALRHGSGPARLSVHRRPDRILIEETNPVAAHDDPPASPHRGLDGIRRRADLFGGTVDHGRDPTDRWRITVSIPIGAA</sequence>
<evidence type="ECO:0000256" key="3">
    <source>
        <dbReference type="ARBA" id="ARBA00022553"/>
    </source>
</evidence>
<keyword evidence="10" id="KW-0812">Transmembrane</keyword>
<protein>
    <recommendedName>
        <fullName evidence="2">histidine kinase</fullName>
        <ecNumber evidence="2">2.7.13.3</ecNumber>
    </recommendedName>
</protein>
<evidence type="ECO:0000313" key="13">
    <source>
        <dbReference type="Proteomes" id="UP000500953"/>
    </source>
</evidence>
<dbReference type="EMBL" id="CP046173">
    <property type="protein sequence ID" value="QIS20227.1"/>
    <property type="molecule type" value="Genomic_DNA"/>
</dbReference>
<dbReference type="PANTHER" id="PTHR24421:SF10">
    <property type="entry name" value="NITRATE_NITRITE SENSOR PROTEIN NARQ"/>
    <property type="match status" value="1"/>
</dbReference>
<dbReference type="Pfam" id="PF07730">
    <property type="entry name" value="HisKA_3"/>
    <property type="match status" value="1"/>
</dbReference>
<organism evidence="12 13">
    <name type="scientific">Nocardia terpenica</name>
    <dbReference type="NCBI Taxonomy" id="455432"/>
    <lineage>
        <taxon>Bacteria</taxon>
        <taxon>Bacillati</taxon>
        <taxon>Actinomycetota</taxon>
        <taxon>Actinomycetes</taxon>
        <taxon>Mycobacteriales</taxon>
        <taxon>Nocardiaceae</taxon>
        <taxon>Nocardia</taxon>
    </lineage>
</organism>
<accession>A0A6G9Z4F1</accession>
<dbReference type="AlphaFoldDB" id="A0A6G9Z4F1"/>
<dbReference type="GO" id="GO:0046983">
    <property type="term" value="F:protein dimerization activity"/>
    <property type="evidence" value="ECO:0007669"/>
    <property type="project" value="InterPro"/>
</dbReference>
<keyword evidence="8" id="KW-0902">Two-component regulatory system</keyword>
<dbReference type="GO" id="GO:0005524">
    <property type="term" value="F:ATP binding"/>
    <property type="evidence" value="ECO:0007669"/>
    <property type="project" value="UniProtKB-KW"/>
</dbReference>
<evidence type="ECO:0000256" key="2">
    <source>
        <dbReference type="ARBA" id="ARBA00012438"/>
    </source>
</evidence>
<dbReference type="CDD" id="cd16917">
    <property type="entry name" value="HATPase_UhpB-NarQ-NarX-like"/>
    <property type="match status" value="1"/>
</dbReference>
<evidence type="ECO:0000313" key="12">
    <source>
        <dbReference type="EMBL" id="QIS20227.1"/>
    </source>
</evidence>
<dbReference type="InterPro" id="IPR036890">
    <property type="entry name" value="HATPase_C_sf"/>
</dbReference>
<proteinExistence type="predicted"/>
<keyword evidence="3" id="KW-0597">Phosphoprotein</keyword>
<feature type="domain" description="Signal transduction histidine kinase subgroup 3 dimerisation and phosphoacceptor" evidence="11">
    <location>
        <begin position="312"/>
        <end position="376"/>
    </location>
</feature>
<dbReference type="GO" id="GO:0000155">
    <property type="term" value="F:phosphorelay sensor kinase activity"/>
    <property type="evidence" value="ECO:0007669"/>
    <property type="project" value="InterPro"/>
</dbReference>
<feature type="transmembrane region" description="Helical" evidence="10">
    <location>
        <begin position="259"/>
        <end position="276"/>
    </location>
</feature>
<evidence type="ECO:0000256" key="4">
    <source>
        <dbReference type="ARBA" id="ARBA00022679"/>
    </source>
</evidence>